<evidence type="ECO:0000259" key="2">
    <source>
        <dbReference type="Pfam" id="PF09318"/>
    </source>
</evidence>
<accession>A0A521CFV5</accession>
<dbReference type="OrthoDB" id="570545at2"/>
<feature type="domain" description="Glycosyl transferase 1" evidence="2">
    <location>
        <begin position="9"/>
        <end position="187"/>
    </location>
</feature>
<dbReference type="InterPro" id="IPR015397">
    <property type="entry name" value="Glyco_trans_A_1"/>
</dbReference>
<dbReference type="RefSeq" id="WP_142505059.1">
    <property type="nucleotide sequence ID" value="NZ_FXTI01000003.1"/>
</dbReference>
<evidence type="ECO:0000313" key="4">
    <source>
        <dbReference type="Proteomes" id="UP000315636"/>
    </source>
</evidence>
<dbReference type="Proteomes" id="UP000315636">
    <property type="component" value="Unassembled WGS sequence"/>
</dbReference>
<dbReference type="InterPro" id="IPR001296">
    <property type="entry name" value="Glyco_trans_1"/>
</dbReference>
<evidence type="ECO:0000259" key="1">
    <source>
        <dbReference type="Pfam" id="PF00534"/>
    </source>
</evidence>
<feature type="domain" description="Glycosyl transferase family 1" evidence="1">
    <location>
        <begin position="331"/>
        <end position="484"/>
    </location>
</feature>
<dbReference type="AlphaFoldDB" id="A0A521CFV5"/>
<proteinExistence type="predicted"/>
<dbReference type="Pfam" id="PF09318">
    <property type="entry name" value="Glyco_trans_A_1"/>
    <property type="match status" value="1"/>
</dbReference>
<organism evidence="3 4">
    <name type="scientific">Melghirimyces algeriensis</name>
    <dbReference type="NCBI Taxonomy" id="910412"/>
    <lineage>
        <taxon>Bacteria</taxon>
        <taxon>Bacillati</taxon>
        <taxon>Bacillota</taxon>
        <taxon>Bacilli</taxon>
        <taxon>Bacillales</taxon>
        <taxon>Thermoactinomycetaceae</taxon>
        <taxon>Melghirimyces</taxon>
    </lineage>
</organism>
<sequence length="675" mass="78996">MKSLDGQIYYLIHSLSVVRGGLTRNVLRRASLVGMELQQTIHILTFNYNPEYDSVRKELLQSGIINEYVTISNFFEFLARRKKMMETDTQEIEHPVEEEGLVAEKIDDENEYCLFQDGWLVKHKSYDHNHRIKFIDYYNENQSRTHREYFDLKGRLRRAVYMDDVLNKPRQSSFFDENGRLFLSNWYHPETGKSYEVYWFDSEQDDTKVFNSEKELKIYWLEQIAEKSENPLFQSEMYKTDVLLLGVKHPKVAKVKMMHSNHLRKPYTYGAPLMKEHKKILKQASQFDGMVFITEQQKKDIERQFGPRSIYHSVPHYAPKIASIYPVMNRKLRTAVIVSRFTAKKNLDHAIRAFSKVVDHVPDAILELWGFGPEEENLRQLIQKLGLESHVFIKGFAHDAIDVFKKAAFSVLPSSREGFGLVVAESMAAGTPVISYDVNYGPREMIINNQNGILVRYGDVDLLSESMIELFTDQKKLEAMSKEACKISTQLSEERFTKNWINVYKAVFKQKNRRVQLNPPQCRLTRIEWITSGVLSLEGKIQFEKEQENIGEALNLQLYVRRRDQLMDRYVPISIERTSSSTFEFQCDLALHEWIQRGIWDLYISCSAYNDHHFIRLAGKESNIPSYPRVLKNPMVLVNTYYTKYGNISLDIGLQKLENQAKKNLRSFFHKLAPS</sequence>
<dbReference type="EMBL" id="FXTI01000003">
    <property type="protein sequence ID" value="SMO58282.1"/>
    <property type="molecule type" value="Genomic_DNA"/>
</dbReference>
<name>A0A521CFV5_9BACL</name>
<keyword evidence="4" id="KW-1185">Reference proteome</keyword>
<reference evidence="3 4" key="1">
    <citation type="submission" date="2017-05" db="EMBL/GenBank/DDBJ databases">
        <authorList>
            <person name="Varghese N."/>
            <person name="Submissions S."/>
        </authorList>
    </citation>
    <scope>NUCLEOTIDE SEQUENCE [LARGE SCALE GENOMIC DNA]</scope>
    <source>
        <strain evidence="3 4">DSM 45474</strain>
    </source>
</reference>
<dbReference type="Gene3D" id="3.40.50.2000">
    <property type="entry name" value="Glycogen Phosphorylase B"/>
    <property type="match status" value="2"/>
</dbReference>
<dbReference type="GO" id="GO:0016757">
    <property type="term" value="F:glycosyltransferase activity"/>
    <property type="evidence" value="ECO:0007669"/>
    <property type="project" value="InterPro"/>
</dbReference>
<protein>
    <submittedName>
        <fullName evidence="3">Glycosyltransferase involved in cell wall bisynthesis</fullName>
    </submittedName>
</protein>
<gene>
    <name evidence="3" type="ORF">SAMN06264849_103339</name>
</gene>
<keyword evidence="3" id="KW-0808">Transferase</keyword>
<evidence type="ECO:0000313" key="3">
    <source>
        <dbReference type="EMBL" id="SMO58282.1"/>
    </source>
</evidence>
<dbReference type="PANTHER" id="PTHR12526">
    <property type="entry name" value="GLYCOSYLTRANSFERASE"/>
    <property type="match status" value="1"/>
</dbReference>
<dbReference type="Pfam" id="PF00534">
    <property type="entry name" value="Glycos_transf_1"/>
    <property type="match status" value="1"/>
</dbReference>
<dbReference type="PANTHER" id="PTHR12526:SF630">
    <property type="entry name" value="GLYCOSYLTRANSFERASE"/>
    <property type="match status" value="1"/>
</dbReference>
<dbReference type="SUPFAM" id="SSF53756">
    <property type="entry name" value="UDP-Glycosyltransferase/glycogen phosphorylase"/>
    <property type="match status" value="1"/>
</dbReference>